<dbReference type="CDD" id="cd00077">
    <property type="entry name" value="HDc"/>
    <property type="match status" value="1"/>
</dbReference>
<dbReference type="GO" id="GO:0141162">
    <property type="term" value="P:negative regulation of cAMP/PKA signal transduction"/>
    <property type="evidence" value="ECO:0000318"/>
    <property type="project" value="GO_Central"/>
</dbReference>
<dbReference type="InterPro" id="IPR003018">
    <property type="entry name" value="GAF"/>
</dbReference>
<reference evidence="8" key="1">
    <citation type="submission" date="2006-10" db="EMBL/GenBank/DDBJ databases">
        <authorList>
            <person name="Amadeo P."/>
            <person name="Zhao Q."/>
            <person name="Wortman J."/>
            <person name="Fraser-Liggett C."/>
            <person name="Carlton J."/>
        </authorList>
    </citation>
    <scope>NUCLEOTIDE SEQUENCE</scope>
    <source>
        <strain evidence="8">G3</strain>
    </source>
</reference>
<dbReference type="SUPFAM" id="SSF55781">
    <property type="entry name" value="GAF domain-like"/>
    <property type="match status" value="4"/>
</dbReference>
<evidence type="ECO:0000259" key="7">
    <source>
        <dbReference type="PROSITE" id="PS51845"/>
    </source>
</evidence>
<evidence type="ECO:0000256" key="2">
    <source>
        <dbReference type="ARBA" id="ARBA00022723"/>
    </source>
</evidence>
<dbReference type="SUPFAM" id="SSF109604">
    <property type="entry name" value="HD-domain/PDEase-like"/>
    <property type="match status" value="1"/>
</dbReference>
<dbReference type="Gene3D" id="3.30.450.40">
    <property type="match status" value="4"/>
</dbReference>
<dbReference type="VEuPathDB" id="TrichDB:TVAGG3_0926460"/>
<keyword evidence="3" id="KW-0378">Hydrolase</keyword>
<proteinExistence type="predicted"/>
<evidence type="ECO:0000313" key="9">
    <source>
        <dbReference type="Proteomes" id="UP000001542"/>
    </source>
</evidence>
<keyword evidence="6" id="KW-0175">Coiled coil</keyword>
<dbReference type="Pfam" id="PF00233">
    <property type="entry name" value="PDEase_I"/>
    <property type="match status" value="1"/>
</dbReference>
<dbReference type="VEuPathDB" id="TrichDB:TVAG_335090"/>
<dbReference type="eggNOG" id="KOG3689">
    <property type="taxonomic scope" value="Eukaryota"/>
</dbReference>
<dbReference type="AlphaFoldDB" id="A2FK96"/>
<dbReference type="SMR" id="A2FK96"/>
<dbReference type="InterPro" id="IPR002073">
    <property type="entry name" value="PDEase_catalytic_dom"/>
</dbReference>
<feature type="coiled-coil region" evidence="6">
    <location>
        <begin position="38"/>
        <end position="72"/>
    </location>
</feature>
<dbReference type="Gene3D" id="1.10.1300.10">
    <property type="entry name" value="3'5'-cyclic nucleotide phosphodiesterase, catalytic domain"/>
    <property type="match status" value="1"/>
</dbReference>
<keyword evidence="9" id="KW-1185">Reference proteome</keyword>
<evidence type="ECO:0000256" key="3">
    <source>
        <dbReference type="ARBA" id="ARBA00022801"/>
    </source>
</evidence>
<dbReference type="GO" id="GO:0007165">
    <property type="term" value="P:signal transduction"/>
    <property type="evidence" value="ECO:0007669"/>
    <property type="project" value="InterPro"/>
</dbReference>
<dbReference type="InParanoid" id="A2FK96"/>
<dbReference type="InterPro" id="IPR023088">
    <property type="entry name" value="PDEase"/>
</dbReference>
<dbReference type="Proteomes" id="UP000001542">
    <property type="component" value="Unassembled WGS sequence"/>
</dbReference>
<dbReference type="GO" id="GO:0046872">
    <property type="term" value="F:metal ion binding"/>
    <property type="evidence" value="ECO:0007669"/>
    <property type="project" value="UniProtKB-KW"/>
</dbReference>
<dbReference type="OrthoDB" id="74705at2759"/>
<feature type="binding site" evidence="5">
    <location>
        <position position="974"/>
    </location>
    <ligand>
        <name>Zn(2+)</name>
        <dbReference type="ChEBI" id="CHEBI:29105"/>
        <label>2</label>
    </ligand>
</feature>
<dbReference type="GO" id="GO:0047555">
    <property type="term" value="F:3',5'-cyclic-GMP phosphodiesterase activity"/>
    <property type="evidence" value="ECO:0000318"/>
    <property type="project" value="GO_Central"/>
</dbReference>
<dbReference type="InterPro" id="IPR003607">
    <property type="entry name" value="HD/PDEase_dom"/>
</dbReference>
<evidence type="ECO:0000256" key="5">
    <source>
        <dbReference type="PIRSR" id="PIRSR623088-3"/>
    </source>
</evidence>
<dbReference type="SMART" id="SM00471">
    <property type="entry name" value="HDc"/>
    <property type="match status" value="1"/>
</dbReference>
<dbReference type="STRING" id="5722.A2FK96"/>
<dbReference type="PROSITE" id="PS51845">
    <property type="entry name" value="PDEASE_I_2"/>
    <property type="match status" value="1"/>
</dbReference>
<evidence type="ECO:0000256" key="1">
    <source>
        <dbReference type="ARBA" id="ARBA00022535"/>
    </source>
</evidence>
<accession>A2FK96</accession>
<reference evidence="8" key="2">
    <citation type="journal article" date="2007" name="Science">
        <title>Draft genome sequence of the sexually transmitted pathogen Trichomonas vaginalis.</title>
        <authorList>
            <person name="Carlton J.M."/>
            <person name="Hirt R.P."/>
            <person name="Silva J.C."/>
            <person name="Delcher A.L."/>
            <person name="Schatz M."/>
            <person name="Zhao Q."/>
            <person name="Wortman J.R."/>
            <person name="Bidwell S.L."/>
            <person name="Alsmark U.C.M."/>
            <person name="Besteiro S."/>
            <person name="Sicheritz-Ponten T."/>
            <person name="Noel C.J."/>
            <person name="Dacks J.B."/>
            <person name="Foster P.G."/>
            <person name="Simillion C."/>
            <person name="Van de Peer Y."/>
            <person name="Miranda-Saavedra D."/>
            <person name="Barton G.J."/>
            <person name="Westrop G.D."/>
            <person name="Mueller S."/>
            <person name="Dessi D."/>
            <person name="Fiori P.L."/>
            <person name="Ren Q."/>
            <person name="Paulsen I."/>
            <person name="Zhang H."/>
            <person name="Bastida-Corcuera F.D."/>
            <person name="Simoes-Barbosa A."/>
            <person name="Brown M.T."/>
            <person name="Hayes R.D."/>
            <person name="Mukherjee M."/>
            <person name="Okumura C.Y."/>
            <person name="Schneider R."/>
            <person name="Smith A.J."/>
            <person name="Vanacova S."/>
            <person name="Villalvazo M."/>
            <person name="Haas B.J."/>
            <person name="Pertea M."/>
            <person name="Feldblyum T.V."/>
            <person name="Utterback T.R."/>
            <person name="Shu C.L."/>
            <person name="Osoegawa K."/>
            <person name="de Jong P.J."/>
            <person name="Hrdy I."/>
            <person name="Horvathova L."/>
            <person name="Zubacova Z."/>
            <person name="Dolezal P."/>
            <person name="Malik S.B."/>
            <person name="Logsdon J.M. Jr."/>
            <person name="Henze K."/>
            <person name="Gupta A."/>
            <person name="Wang C.C."/>
            <person name="Dunne R.L."/>
            <person name="Upcroft J.A."/>
            <person name="Upcroft P."/>
            <person name="White O."/>
            <person name="Salzberg S.L."/>
            <person name="Tang P."/>
            <person name="Chiu C.-H."/>
            <person name="Lee Y.-S."/>
            <person name="Embley T.M."/>
            <person name="Coombs G.H."/>
            <person name="Mottram J.C."/>
            <person name="Tachezy J."/>
            <person name="Fraser-Liggett C.M."/>
            <person name="Johnson P.J."/>
        </authorList>
    </citation>
    <scope>NUCLEOTIDE SEQUENCE [LARGE SCALE GENOMIC DNA]</scope>
    <source>
        <strain evidence="8">G3</strain>
    </source>
</reference>
<keyword evidence="2 5" id="KW-0479">Metal-binding</keyword>
<dbReference type="GO" id="GO:0004115">
    <property type="term" value="F:3',5'-cyclic-AMP phosphodiesterase activity"/>
    <property type="evidence" value="ECO:0000318"/>
    <property type="project" value="GO_Central"/>
</dbReference>
<name>A2FK96_TRIV3</name>
<feature type="domain" description="PDEase" evidence="7">
    <location>
        <begin position="845"/>
        <end position="1174"/>
    </location>
</feature>
<dbReference type="VEuPathDB" id="TrichDB:TVAGG3_0933210"/>
<sequence>MIGKQLSGFFQPIDPTAITPFSQSTSVGLNDGGYNLQLSHLSQILQMKSQQVAQLEAEIRNLIKIQSEMAKELIQCFEEQCQMQQQLAVSRKNESAAKAIQGDDFVLTANMSRGGTAIGGRGNIDETTFLRCFITGDETSLNTAIKQAQQIKDQAQRGVFAQNLFHQIQRFLEIYHFFEVLCNEYAKSTFIATFEDRLRSLIECRRVVLWVRVKTANILVSPTTNTIVPIGQGILDRVVKTKDKVIIKDPAKDPNYNQQYDEQLLKFAKSVVLTPVYDSKKELLWVIEIVDRIDPQGTVIPPKPDDVLIIDYISFGLQRLYQGDSGFNEMIEKILTDTTKSLLIDRQVMLLLESIQLTTSRVIGCEVLQVFFADEKDNSLVQLREAARSKGSDDDSLSSVTRIKTPIDSAGIAGTCYKTKQIINIPIAKERVDFNMTMDGEYPNGSLLAMPLKSSNGTVMLVAVARQKRSGMMFNKTDEIMLEALSRVYSSALQNAQLHESNIQNIQKARTNHKYYTALLAVAQELSAELDTNALIRKVMTKAQSFINADRCSLFLVDKVRGGLWSVVAHGENSKIFVPLGEGIAGTVAKTGEIINIPDAYSDPRFNPAVDKKTGYLTKSILCVPIRNNDGSIMGCTQMINKLDGNEFTKTDIELMSAFNVFCGIALSNAQLYESATITKKKMSAILDIVLNMSSTSTLNQLVTNLMSNAKDLVESKYVFIFAIDRERHICHPIAVNDTISFSTNEDVVGFVATSGGEVNEEDPTQDRRFNTMFLSQMGIKPNSILAIPILDSLNQVIGVIEAVDKVGSPKFTADDQLLLKNFSAFAGLAMQRWMAKSPEDFWKPESQLVTILTATELKMTEMPGRLNIIEPLLSTVSSIEFDAVAFPKNEQFRILLFFFHDLGLLKEFNIQIETILRFITSISEQYHHVPFHNFNHAVDVTQMAYMIVKVGRLFSNFTKLEILALLVSAICHDMGHRGKMGTSSKVQTPLSLLFKDQPVMETFHCSSAIKTIGKPSCNILSSLNADQLHDFWVLVIDTILSTETSQHQKIIDDAKLSFAPDETLPLANTQQRARMMKLILRIGNLASCARPFDSTKSWSSVLSDEFTDDSENAGEKTPQEIARWNADHLKAIAAPAFELLSKAVPLLKGIGKQFKRNVEKWEEIANSGGQPAN</sequence>
<gene>
    <name evidence="8" type="ORF">TVAG_335090</name>
</gene>
<dbReference type="EMBL" id="DS113844">
    <property type="protein sequence ID" value="EAX94673.1"/>
    <property type="molecule type" value="Genomic_DNA"/>
</dbReference>
<evidence type="ECO:0000256" key="4">
    <source>
        <dbReference type="PIRSR" id="PIRSR623088-1"/>
    </source>
</evidence>
<feature type="binding site" evidence="5">
    <location>
        <position position="937"/>
    </location>
    <ligand>
        <name>Zn(2+)</name>
        <dbReference type="ChEBI" id="CHEBI:29105"/>
        <label>1</label>
    </ligand>
</feature>
<feature type="binding site" evidence="5">
    <location>
        <position position="973"/>
    </location>
    <ligand>
        <name>Zn(2+)</name>
        <dbReference type="ChEBI" id="CHEBI:29105"/>
        <label>1</label>
    </ligand>
</feature>
<dbReference type="PRINTS" id="PR00387">
    <property type="entry name" value="PDIESTERASE1"/>
</dbReference>
<feature type="active site" description="Proton donor" evidence="4">
    <location>
        <position position="933"/>
    </location>
</feature>
<dbReference type="Pfam" id="PF01590">
    <property type="entry name" value="GAF"/>
    <property type="match status" value="2"/>
</dbReference>
<dbReference type="InterPro" id="IPR036971">
    <property type="entry name" value="PDEase_catalytic_dom_sf"/>
</dbReference>
<organism evidence="8 9">
    <name type="scientific">Trichomonas vaginalis (strain ATCC PRA-98 / G3)</name>
    <dbReference type="NCBI Taxonomy" id="412133"/>
    <lineage>
        <taxon>Eukaryota</taxon>
        <taxon>Metamonada</taxon>
        <taxon>Parabasalia</taxon>
        <taxon>Trichomonadida</taxon>
        <taxon>Trichomonadidae</taxon>
        <taxon>Trichomonas</taxon>
    </lineage>
</organism>
<dbReference type="InterPro" id="IPR029016">
    <property type="entry name" value="GAF-like_dom_sf"/>
</dbReference>
<evidence type="ECO:0000256" key="6">
    <source>
        <dbReference type="SAM" id="Coils"/>
    </source>
</evidence>
<protein>
    <submittedName>
        <fullName evidence="8">GAF domain containing protein</fullName>
    </submittedName>
</protein>
<keyword evidence="1" id="KW-0140">cGMP</keyword>
<dbReference type="SMART" id="SM00065">
    <property type="entry name" value="GAF"/>
    <property type="match status" value="3"/>
</dbReference>
<feature type="binding site" evidence="5">
    <location>
        <position position="974"/>
    </location>
    <ligand>
        <name>Zn(2+)</name>
        <dbReference type="ChEBI" id="CHEBI:29105"/>
        <label>1</label>
    </ligand>
</feature>
<evidence type="ECO:0000313" key="8">
    <source>
        <dbReference type="EMBL" id="EAX94673.1"/>
    </source>
</evidence>
<dbReference type="PANTHER" id="PTHR11347">
    <property type="entry name" value="CYCLIC NUCLEOTIDE PHOSPHODIESTERASE"/>
    <property type="match status" value="1"/>
</dbReference>